<dbReference type="OMA" id="DNPYCED"/>
<organism evidence="4 5">
    <name type="scientific">Tigriopus californicus</name>
    <name type="common">Marine copepod</name>
    <dbReference type="NCBI Taxonomy" id="6832"/>
    <lineage>
        <taxon>Eukaryota</taxon>
        <taxon>Metazoa</taxon>
        <taxon>Ecdysozoa</taxon>
        <taxon>Arthropoda</taxon>
        <taxon>Crustacea</taxon>
        <taxon>Multicrustacea</taxon>
        <taxon>Hexanauplia</taxon>
        <taxon>Copepoda</taxon>
        <taxon>Harpacticoida</taxon>
        <taxon>Harpacticidae</taxon>
        <taxon>Tigriopus</taxon>
    </lineage>
</organism>
<comment type="caution">
    <text evidence="4">The sequence shown here is derived from an EMBL/GenBank/DDBJ whole genome shotgun (WGS) entry which is preliminary data.</text>
</comment>
<dbReference type="PANTHER" id="PTHR38332:SF1">
    <property type="entry name" value="RE49668P"/>
    <property type="match status" value="1"/>
</dbReference>
<reference evidence="4 5" key="1">
    <citation type="journal article" date="2018" name="Nat. Ecol. Evol.">
        <title>Genomic signatures of mitonuclear coevolution across populations of Tigriopus californicus.</title>
        <authorList>
            <person name="Barreto F.S."/>
            <person name="Watson E.T."/>
            <person name="Lima T.G."/>
            <person name="Willett C.S."/>
            <person name="Edmands S."/>
            <person name="Li W."/>
            <person name="Burton R.S."/>
        </authorList>
    </citation>
    <scope>NUCLEOTIDE SEQUENCE [LARGE SCALE GENOMIC DNA]</scope>
    <source>
        <strain evidence="4 5">San Diego</strain>
    </source>
</reference>
<name>A0A553PH02_TIGCA</name>
<dbReference type="PANTHER" id="PTHR38332">
    <property type="entry name" value="PROTEIN CBG11604"/>
    <property type="match status" value="1"/>
</dbReference>
<dbReference type="OrthoDB" id="428346at2759"/>
<dbReference type="AlphaFoldDB" id="A0A553PH02"/>
<dbReference type="EMBL" id="VCGU01000004">
    <property type="protein sequence ID" value="TRY76962.1"/>
    <property type="molecule type" value="Genomic_DNA"/>
</dbReference>
<sequence length="177" mass="18968">MSFHGSSSAGFSGLVILLLVVAGMLCGVQSLGCYVCQSIDGDNPYCEDPFNATYPNGTQDFFRDDCRAGRKHRNGLFPATACVKVRGTYWHSGETLVIRTCAVDSNSLTTDTEIARVEHSCGLFDFVANATDDPDKVHRLSGCIDVCDNADGCNLSVSLTPSLILLITVLVHGSLQL</sequence>
<dbReference type="Proteomes" id="UP000318571">
    <property type="component" value="Chromosome 5"/>
</dbReference>
<evidence type="ECO:0000313" key="4">
    <source>
        <dbReference type="EMBL" id="TRY76962.1"/>
    </source>
</evidence>
<dbReference type="GO" id="GO:0030431">
    <property type="term" value="P:sleep"/>
    <property type="evidence" value="ECO:0007669"/>
    <property type="project" value="InterPro"/>
</dbReference>
<keyword evidence="5" id="KW-1185">Reference proteome</keyword>
<dbReference type="Pfam" id="PF17064">
    <property type="entry name" value="QVR"/>
    <property type="match status" value="1"/>
</dbReference>
<keyword evidence="1 3" id="KW-0732">Signal</keyword>
<keyword evidence="2" id="KW-0325">Glycoprotein</keyword>
<gene>
    <name evidence="4" type="ORF">TCAL_07309</name>
</gene>
<feature type="chain" id="PRO_5022218783" description="Protein quiver" evidence="3">
    <location>
        <begin position="31"/>
        <end position="177"/>
    </location>
</feature>
<proteinExistence type="predicted"/>
<evidence type="ECO:0000313" key="5">
    <source>
        <dbReference type="Proteomes" id="UP000318571"/>
    </source>
</evidence>
<dbReference type="InterPro" id="IPR031424">
    <property type="entry name" value="QVR-like"/>
</dbReference>
<evidence type="ECO:0000256" key="3">
    <source>
        <dbReference type="SAM" id="SignalP"/>
    </source>
</evidence>
<evidence type="ECO:0000256" key="2">
    <source>
        <dbReference type="ARBA" id="ARBA00023180"/>
    </source>
</evidence>
<protein>
    <recommendedName>
        <fullName evidence="6">Protein quiver</fullName>
    </recommendedName>
</protein>
<evidence type="ECO:0008006" key="6">
    <source>
        <dbReference type="Google" id="ProtNLM"/>
    </source>
</evidence>
<evidence type="ECO:0000256" key="1">
    <source>
        <dbReference type="ARBA" id="ARBA00022729"/>
    </source>
</evidence>
<accession>A0A553PH02</accession>
<feature type="signal peptide" evidence="3">
    <location>
        <begin position="1"/>
        <end position="30"/>
    </location>
</feature>
<dbReference type="GO" id="GO:0032222">
    <property type="term" value="P:regulation of synaptic transmission, cholinergic"/>
    <property type="evidence" value="ECO:0007669"/>
    <property type="project" value="InterPro"/>
</dbReference>